<feature type="compositionally biased region" description="Polar residues" evidence="1">
    <location>
        <begin position="46"/>
        <end position="57"/>
    </location>
</feature>
<feature type="compositionally biased region" description="Low complexity" evidence="1">
    <location>
        <begin position="15"/>
        <end position="42"/>
    </location>
</feature>
<feature type="region of interest" description="Disordered" evidence="1">
    <location>
        <begin position="1"/>
        <end position="142"/>
    </location>
</feature>
<protein>
    <submittedName>
        <fullName evidence="2">Uncharacterized protein</fullName>
    </submittedName>
</protein>
<feature type="compositionally biased region" description="Polar residues" evidence="1">
    <location>
        <begin position="92"/>
        <end position="109"/>
    </location>
</feature>
<gene>
    <name evidence="2" type="ORF">METZ01_LOCUS446867</name>
</gene>
<dbReference type="AlphaFoldDB" id="A0A382ZF21"/>
<proteinExistence type="predicted"/>
<name>A0A382ZF21_9ZZZZ</name>
<feature type="compositionally biased region" description="Low complexity" evidence="1">
    <location>
        <begin position="110"/>
        <end position="124"/>
    </location>
</feature>
<feature type="non-terminal residue" evidence="2">
    <location>
        <position position="1"/>
    </location>
</feature>
<evidence type="ECO:0000313" key="2">
    <source>
        <dbReference type="EMBL" id="SVD94013.1"/>
    </source>
</evidence>
<feature type="compositionally biased region" description="Polar residues" evidence="1">
    <location>
        <begin position="1"/>
        <end position="14"/>
    </location>
</feature>
<dbReference type="EMBL" id="UINC01183312">
    <property type="protein sequence ID" value="SVD94013.1"/>
    <property type="molecule type" value="Genomic_DNA"/>
</dbReference>
<accession>A0A382ZF21</accession>
<evidence type="ECO:0000256" key="1">
    <source>
        <dbReference type="SAM" id="MobiDB-lite"/>
    </source>
</evidence>
<organism evidence="2">
    <name type="scientific">marine metagenome</name>
    <dbReference type="NCBI Taxonomy" id="408172"/>
    <lineage>
        <taxon>unclassified sequences</taxon>
        <taxon>metagenomes</taxon>
        <taxon>ecological metagenomes</taxon>
    </lineage>
</organism>
<sequence length="142" mass="14840">PSSLQQSINNLTNNQQQMMQSQQGSTSGQAGQSPSGQATQGPPAGTDQQRANTQGALNNFAKEFEKAANAKPKTRSYGDIARGMLGVGGSKAGNSPSSLQQSINNLTNNQQQMKQSQQPSPAAQNRGKIEDAVKKPGNPSDS</sequence>
<reference evidence="2" key="1">
    <citation type="submission" date="2018-05" db="EMBL/GenBank/DDBJ databases">
        <authorList>
            <person name="Lanie J.A."/>
            <person name="Ng W.-L."/>
            <person name="Kazmierczak K.M."/>
            <person name="Andrzejewski T.M."/>
            <person name="Davidsen T.M."/>
            <person name="Wayne K.J."/>
            <person name="Tettelin H."/>
            <person name="Glass J.I."/>
            <person name="Rusch D."/>
            <person name="Podicherti R."/>
            <person name="Tsui H.-C.T."/>
            <person name="Winkler M.E."/>
        </authorList>
    </citation>
    <scope>NUCLEOTIDE SEQUENCE</scope>
</reference>